<proteinExistence type="predicted"/>
<sequence length="206" mass="22978">MVRFSSSNSLRFLPFSFSSLSFRFLPIFVLFFLLLPIFCGTAQKTANGAEKESEMDKHELEEGSGDLFNPDDEDDIGGSGMTPPADETDHQIVRHPSDSATPTPSISRHHSLADTSEPTHSQQTFTVPSPSEKPRFSAIPPTDNEGEGPLGEHFHMALLFSFVVLVTAVGVGSVALCFCYRRRRRRTRQNHSEDYSAGREQSRHYL</sequence>
<feature type="compositionally biased region" description="Polar residues" evidence="1">
    <location>
        <begin position="113"/>
        <end position="129"/>
    </location>
</feature>
<keyword evidence="2" id="KW-1133">Transmembrane helix</keyword>
<dbReference type="EMBL" id="JBICBT010000464">
    <property type="protein sequence ID" value="KAL3112778.1"/>
    <property type="molecule type" value="Genomic_DNA"/>
</dbReference>
<organism evidence="3 4">
    <name type="scientific">Heterodera trifolii</name>
    <dbReference type="NCBI Taxonomy" id="157864"/>
    <lineage>
        <taxon>Eukaryota</taxon>
        <taxon>Metazoa</taxon>
        <taxon>Ecdysozoa</taxon>
        <taxon>Nematoda</taxon>
        <taxon>Chromadorea</taxon>
        <taxon>Rhabditida</taxon>
        <taxon>Tylenchina</taxon>
        <taxon>Tylenchomorpha</taxon>
        <taxon>Tylenchoidea</taxon>
        <taxon>Heteroderidae</taxon>
        <taxon>Heteroderinae</taxon>
        <taxon>Heterodera</taxon>
    </lineage>
</organism>
<dbReference type="AlphaFoldDB" id="A0ABD2LC17"/>
<reference evidence="3 4" key="1">
    <citation type="submission" date="2024-10" db="EMBL/GenBank/DDBJ databases">
        <authorList>
            <person name="Kim D."/>
        </authorList>
    </citation>
    <scope>NUCLEOTIDE SEQUENCE [LARGE SCALE GENOMIC DNA]</scope>
    <source>
        <strain evidence="3">BH-2024</strain>
    </source>
</reference>
<feature type="compositionally biased region" description="Basic and acidic residues" evidence="1">
    <location>
        <begin position="49"/>
        <end position="61"/>
    </location>
</feature>
<feature type="region of interest" description="Disordered" evidence="1">
    <location>
        <begin position="49"/>
        <end position="148"/>
    </location>
</feature>
<feature type="transmembrane region" description="Helical" evidence="2">
    <location>
        <begin position="157"/>
        <end position="180"/>
    </location>
</feature>
<comment type="caution">
    <text evidence="3">The sequence shown here is derived from an EMBL/GenBank/DDBJ whole genome shotgun (WGS) entry which is preliminary data.</text>
</comment>
<keyword evidence="2" id="KW-0812">Transmembrane</keyword>
<evidence type="ECO:0000256" key="2">
    <source>
        <dbReference type="SAM" id="Phobius"/>
    </source>
</evidence>
<evidence type="ECO:0000256" key="1">
    <source>
        <dbReference type="SAM" id="MobiDB-lite"/>
    </source>
</evidence>
<evidence type="ECO:0000313" key="4">
    <source>
        <dbReference type="Proteomes" id="UP001620626"/>
    </source>
</evidence>
<keyword evidence="4" id="KW-1185">Reference proteome</keyword>
<accession>A0ABD2LC17</accession>
<keyword evidence="2" id="KW-0472">Membrane</keyword>
<gene>
    <name evidence="3" type="ORF">niasHT_019752</name>
</gene>
<feature type="compositionally biased region" description="Basic and acidic residues" evidence="1">
    <location>
        <begin position="87"/>
        <end position="97"/>
    </location>
</feature>
<dbReference type="Proteomes" id="UP001620626">
    <property type="component" value="Unassembled WGS sequence"/>
</dbReference>
<name>A0ABD2LC17_9BILA</name>
<protein>
    <recommendedName>
        <fullName evidence="5">Transmembrane protein</fullName>
    </recommendedName>
</protein>
<evidence type="ECO:0008006" key="5">
    <source>
        <dbReference type="Google" id="ProtNLM"/>
    </source>
</evidence>
<evidence type="ECO:0000313" key="3">
    <source>
        <dbReference type="EMBL" id="KAL3112778.1"/>
    </source>
</evidence>